<dbReference type="EMBL" id="CP113520">
    <property type="protein sequence ID" value="WAJ26275.1"/>
    <property type="molecule type" value="Genomic_DNA"/>
</dbReference>
<sequence>MPVTFKLKPKVSAVNCNAFPDIPDPLGHGQRAVDFIRSLKHPLSTLPGNAYPLDPWAEEIIRWIYGPRHPDGTRIVKQVVILVPRGNRKTTLTAAITMLHGKGPERRQGAQLVSVAVDKKQAKGVFKEVAGMIDGEFAYAPNLGNGAKAVDAKRGAKIRDYVSKIVFPGGIEYEALSSDAGTAQGRTPSLIIADEVHAWLKRDPRELWGAMKAGANKVANSLTVVTTTAGAGQENLAFDIIEYARKVAKGVITDPATLPVLFEAPRDADWRDEAIWHAVNPGLKHGYPDLEGLRQMAREAEHKPAERAIFQRYHLNMWQDHSSSPFVDMSVYDKGAEPFDLSDFDHKPAWLAVDLSSNGDLTCIVVAFRDGQDGYVVHPWFFCPEENLQRRADRDGVPYPLWADDGFIEPTPGNVVDFRRVEEVIRDLCERFEVREIAFDPHLARVMMSNLAEDGYPAIEMRQGWVTMAPAIKELDRAIVAGRFRHGGHPVLRWNFDNIAAKTDPAGNVTFDKGKSRDRIDGAVAAAMAVGRAAAGGGEEKSIFEDTAVPADLLVW</sequence>
<reference evidence="1" key="1">
    <citation type="submission" date="2022-11" db="EMBL/GenBank/DDBJ databases">
        <title>beta-Carotene-producing bacterium, Jeongeuplla avenae sp. nov., alleviates the salt stress of Arabidopsis seedlings.</title>
        <authorList>
            <person name="Jiang L."/>
            <person name="Lee J."/>
        </authorList>
    </citation>
    <scope>NUCLEOTIDE SEQUENCE</scope>
    <source>
        <strain evidence="1">DY_R2A_6</strain>
    </source>
</reference>
<evidence type="ECO:0000313" key="1">
    <source>
        <dbReference type="EMBL" id="WAJ26275.1"/>
    </source>
</evidence>
<dbReference type="Proteomes" id="UP001163223">
    <property type="component" value="Chromosome"/>
</dbReference>
<keyword evidence="2" id="KW-1185">Reference proteome</keyword>
<evidence type="ECO:0000313" key="2">
    <source>
        <dbReference type="Proteomes" id="UP001163223"/>
    </source>
</evidence>
<proteinExistence type="predicted"/>
<protein>
    <submittedName>
        <fullName evidence="1">Terminase large subunit</fullName>
    </submittedName>
</protein>
<name>A0ACD4NHH5_9HYPH</name>
<organism evidence="1 2">
    <name type="scientific">Antarcticirhabdus aurantiaca</name>
    <dbReference type="NCBI Taxonomy" id="2606717"/>
    <lineage>
        <taxon>Bacteria</taxon>
        <taxon>Pseudomonadati</taxon>
        <taxon>Pseudomonadota</taxon>
        <taxon>Alphaproteobacteria</taxon>
        <taxon>Hyphomicrobiales</taxon>
        <taxon>Aurantimonadaceae</taxon>
        <taxon>Antarcticirhabdus</taxon>
    </lineage>
</organism>
<accession>A0ACD4NHH5</accession>
<gene>
    <name evidence="1" type="ORF">OXU80_15325</name>
</gene>